<dbReference type="SMART" id="SM00831">
    <property type="entry name" value="Cation_ATPase_N"/>
    <property type="match status" value="1"/>
</dbReference>
<dbReference type="SUPFAM" id="SSF81653">
    <property type="entry name" value="Calcium ATPase, transduction domain A"/>
    <property type="match status" value="1"/>
</dbReference>
<dbReference type="InterPro" id="IPR023298">
    <property type="entry name" value="ATPase_P-typ_TM_dom_sf"/>
</dbReference>
<dbReference type="GO" id="GO:0016887">
    <property type="term" value="F:ATP hydrolysis activity"/>
    <property type="evidence" value="ECO:0007669"/>
    <property type="project" value="InterPro"/>
</dbReference>
<comment type="subcellular location">
    <subcellularLocation>
        <location evidence="1">Endomembrane system</location>
        <topology evidence="1">Multi-pass membrane protein</topology>
    </subcellularLocation>
    <subcellularLocation>
        <location evidence="15">Membrane</location>
        <topology evidence="15">Multi-pass membrane protein</topology>
    </subcellularLocation>
</comment>
<dbReference type="FunCoup" id="A0A2P6NQJ0">
    <property type="interactions" value="65"/>
</dbReference>
<dbReference type="Gene3D" id="1.20.1110.10">
    <property type="entry name" value="Calcium-transporting ATPase, transmembrane domain"/>
    <property type="match status" value="1"/>
</dbReference>
<dbReference type="PANTHER" id="PTHR24093:SF369">
    <property type="entry name" value="CALCIUM-TRANSPORTING ATPASE"/>
    <property type="match status" value="1"/>
</dbReference>
<dbReference type="InterPro" id="IPR004014">
    <property type="entry name" value="ATPase_P-typ_cation-transptr_N"/>
</dbReference>
<dbReference type="PRINTS" id="PR00120">
    <property type="entry name" value="HATPASE"/>
</dbReference>
<dbReference type="NCBIfam" id="TIGR01494">
    <property type="entry name" value="ATPase_P-type"/>
    <property type="match status" value="2"/>
</dbReference>
<reference evidence="18 19" key="1">
    <citation type="journal article" date="2018" name="Genome Biol. Evol.">
        <title>Multiple Roots of Fruiting Body Formation in Amoebozoa.</title>
        <authorList>
            <person name="Hillmann F."/>
            <person name="Forbes G."/>
            <person name="Novohradska S."/>
            <person name="Ferling I."/>
            <person name="Riege K."/>
            <person name="Groth M."/>
            <person name="Westermann M."/>
            <person name="Marz M."/>
            <person name="Spaller T."/>
            <person name="Winckler T."/>
            <person name="Schaap P."/>
            <person name="Glockner G."/>
        </authorList>
    </citation>
    <scope>NUCLEOTIDE SEQUENCE [LARGE SCALE GENOMIC DNA]</scope>
    <source>
        <strain evidence="18 19">Jena</strain>
    </source>
</reference>
<keyword evidence="7 15" id="KW-0106">Calcium</keyword>
<evidence type="ECO:0000256" key="9">
    <source>
        <dbReference type="ARBA" id="ARBA00022842"/>
    </source>
</evidence>
<dbReference type="SUPFAM" id="SSF56784">
    <property type="entry name" value="HAD-like"/>
    <property type="match status" value="1"/>
</dbReference>
<dbReference type="Proteomes" id="UP000241769">
    <property type="component" value="Unassembled WGS sequence"/>
</dbReference>
<dbReference type="FunFam" id="3.40.50.1000:FF:000018">
    <property type="entry name" value="Calcium-transporting ATPase"/>
    <property type="match status" value="1"/>
</dbReference>
<dbReference type="GO" id="GO:0005886">
    <property type="term" value="C:plasma membrane"/>
    <property type="evidence" value="ECO:0007669"/>
    <property type="project" value="TreeGrafter"/>
</dbReference>
<dbReference type="GO" id="GO:0046872">
    <property type="term" value="F:metal ion binding"/>
    <property type="evidence" value="ECO:0007669"/>
    <property type="project" value="UniProtKB-KW"/>
</dbReference>
<dbReference type="PRINTS" id="PR00119">
    <property type="entry name" value="CATATPASE"/>
</dbReference>
<keyword evidence="12 15" id="KW-0406">Ion transport</keyword>
<evidence type="ECO:0000256" key="10">
    <source>
        <dbReference type="ARBA" id="ARBA00022967"/>
    </source>
</evidence>
<dbReference type="SFLD" id="SFLDG00002">
    <property type="entry name" value="C1.7:_P-type_atpase_like"/>
    <property type="match status" value="1"/>
</dbReference>
<dbReference type="InterPro" id="IPR006068">
    <property type="entry name" value="ATPase_P-typ_cation-transptr_C"/>
</dbReference>
<comment type="catalytic activity">
    <reaction evidence="14 15">
        <text>Ca(2+)(in) + ATP + H2O = Ca(2+)(out) + ADP + phosphate + H(+)</text>
        <dbReference type="Rhea" id="RHEA:18105"/>
        <dbReference type="ChEBI" id="CHEBI:15377"/>
        <dbReference type="ChEBI" id="CHEBI:15378"/>
        <dbReference type="ChEBI" id="CHEBI:29108"/>
        <dbReference type="ChEBI" id="CHEBI:30616"/>
        <dbReference type="ChEBI" id="CHEBI:43474"/>
        <dbReference type="ChEBI" id="CHEBI:456216"/>
        <dbReference type="EC" id="7.2.2.10"/>
    </reaction>
</comment>
<feature type="transmembrane region" description="Helical" evidence="15">
    <location>
        <begin position="552"/>
        <end position="580"/>
    </location>
</feature>
<evidence type="ECO:0000256" key="4">
    <source>
        <dbReference type="ARBA" id="ARBA00022692"/>
    </source>
</evidence>
<evidence type="ECO:0000256" key="3">
    <source>
        <dbReference type="ARBA" id="ARBA00022568"/>
    </source>
</evidence>
<evidence type="ECO:0000256" key="16">
    <source>
        <dbReference type="SAM" id="MobiDB-lite"/>
    </source>
</evidence>
<name>A0A2P6NQJ0_9EUKA</name>
<keyword evidence="3 15" id="KW-0109">Calcium transport</keyword>
<feature type="transmembrane region" description="Helical" evidence="15">
    <location>
        <begin position="1188"/>
        <end position="1209"/>
    </location>
</feature>
<sequence>MIHPNRDFSNHHHNSLLDHVELNVAAQWPQCTSQAYTASLVDRGPLISEPSSTAVYQICLDIPAAACVWMRSHLIERRSPRTTKTEIDSNKAREKQASFFLLFVSPLQPPQAPSAPLLTSILPLCCSSPCFLVFTRVSVSGLRGLSSTPLSFFTCWGFIGLHLPLSECLNQKLLCLLVFARVCCTSSPSTVLIFRRRINFDSPQIFHLDNHLTAQERAHFTFRHHPMATAGAIHDESWTVKADELVDFFKRRDEGDGQSLKELRNKYNGPEGLAQLLKSDAKHGLSAEEVPSAYAARKEIYGINIIPEKSPRTYFDFLFDALSDRTLIILIVAAVLSIGLETGFPPPGASRAIAWIEGVAILIAVALVSNVTAANDTIKDRRFRQLTAISEDRKVRCIRGGQWSVISVNDLLVGDIVSVETGDRVPADIVLFEYQGLRSDESSMTGESDTVKKNKENPWLLSGCSISEGTGKGVVICVGPQSQWGLIKASLDQEERKTPLQEHLNDLAENIGKAGLAAATITLIGLFIRWAVLTFPPGQPHVWNSYYLGEWIRFVIIAIVIIVVAVPEGLPLAVTLSLAYSMFKMMKDQNLVRHLAACETMGGATQICSDKTDELTGAGTLTQNRMTVVRLWAAGVKLEDQPKDKSAFTPKILELLNDGVCINSSAAIQNKDTEKPEFVGLKTECALLMMASNLGTDYETVRSRGNVARAWPFSSKLKRMSTAVRTEDKIRLYTKGASEVILDLCTHQFNADGSVKSMSEENREMLNNLINTWASQGLRTLTLAARELPKETEFSDEGECPYESNLTLIGIVGIQDPLRPEVPNSIMMCQRAGITVRMLTGDNILTAKQIGKSCGILTEEGIAMEGPDFRKLSVEKMDRIIPRLQIIARCSPEDKLTLVKRLIELGEVVAVTGDGTNDVPALCEADVGFAMGISGTEVAKDACDIILLDDNFSSIERAVMWGRGVYDAIRKYVTRNFTGISLTSPRFIQFQLTVNIVAVTVAFVGAVSGGDSPLQPVQMLWVNLIMDTMAALALATEKPTMELFNRPPHGRHSPLITWRMWRHIAGHAIVQLGVMGWLYYGGSQVSFFEYNEPHESEIGTRFADQAAYEVEERNYETRRSTVIFNTFVFMQLFNELNARKLEDELNMLKDIKSSYLFIGIFFITAIVQAIIVEFGGEFSKTTHLNAKTWAVCLALGFLSIPVGILLRFIPVPADKERTSAPPEYVADEAELTLMEDVRKEEAARSRRPSKSSRAHEPSDTLVDNYFPPSSPRRTPKGNWAYAKRILWQVQVVAAFRKPSPKLISGRGAAHACLVQARVQALSIPGRPPTLLYRYLARCDSSD</sequence>
<evidence type="ECO:0000256" key="6">
    <source>
        <dbReference type="ARBA" id="ARBA00022741"/>
    </source>
</evidence>
<feature type="region of interest" description="Disordered" evidence="16">
    <location>
        <begin position="1238"/>
        <end position="1270"/>
    </location>
</feature>
<keyword evidence="2 15" id="KW-0813">Transport</keyword>
<dbReference type="Pfam" id="PF00690">
    <property type="entry name" value="Cation_ATPase_N"/>
    <property type="match status" value="1"/>
</dbReference>
<proteinExistence type="inferred from homology"/>
<evidence type="ECO:0000256" key="2">
    <source>
        <dbReference type="ARBA" id="ARBA00022448"/>
    </source>
</evidence>
<keyword evidence="19" id="KW-1185">Reference proteome</keyword>
<feature type="domain" description="Cation-transporting P-type ATPase N-terminal" evidence="17">
    <location>
        <begin position="264"/>
        <end position="342"/>
    </location>
</feature>
<feature type="transmembrane region" description="Helical" evidence="15">
    <location>
        <begin position="352"/>
        <end position="374"/>
    </location>
</feature>
<dbReference type="InParanoid" id="A0A2P6NQJ0"/>
<protein>
    <recommendedName>
        <fullName evidence="15">Calcium-transporting ATPase</fullName>
        <ecNumber evidence="15">7.2.2.10</ecNumber>
    </recommendedName>
</protein>
<dbReference type="InterPro" id="IPR036412">
    <property type="entry name" value="HAD-like_sf"/>
</dbReference>
<dbReference type="Gene3D" id="3.40.1110.10">
    <property type="entry name" value="Calcium-transporting ATPase, cytoplasmic domain N"/>
    <property type="match status" value="1"/>
</dbReference>
<keyword evidence="9" id="KW-0460">Magnesium</keyword>
<evidence type="ECO:0000256" key="13">
    <source>
        <dbReference type="ARBA" id="ARBA00023136"/>
    </source>
</evidence>
<dbReference type="InterPro" id="IPR006408">
    <property type="entry name" value="P-type_ATPase_IIB"/>
</dbReference>
<dbReference type="NCBIfam" id="TIGR01517">
    <property type="entry name" value="ATPase-IIB_Ca"/>
    <property type="match status" value="1"/>
</dbReference>
<dbReference type="SFLD" id="SFLDS00003">
    <property type="entry name" value="Haloacid_Dehalogenase"/>
    <property type="match status" value="1"/>
</dbReference>
<feature type="transmembrane region" description="Helical" evidence="15">
    <location>
        <begin position="1155"/>
        <end position="1176"/>
    </location>
</feature>
<dbReference type="CDD" id="cd02081">
    <property type="entry name" value="P-type_ATPase_Ca_PMCA-like"/>
    <property type="match status" value="1"/>
</dbReference>
<keyword evidence="13 15" id="KW-0472">Membrane</keyword>
<dbReference type="EMBL" id="MDYQ01000034">
    <property type="protein sequence ID" value="PRP86215.1"/>
    <property type="molecule type" value="Genomic_DNA"/>
</dbReference>
<accession>A0A2P6NQJ0</accession>
<evidence type="ECO:0000256" key="14">
    <source>
        <dbReference type="ARBA" id="ARBA00048694"/>
    </source>
</evidence>
<dbReference type="Gene3D" id="2.70.150.10">
    <property type="entry name" value="Calcium-transporting ATPase, cytoplasmic transduction domain A"/>
    <property type="match status" value="1"/>
</dbReference>
<dbReference type="SFLD" id="SFLDF00027">
    <property type="entry name" value="p-type_atpase"/>
    <property type="match status" value="1"/>
</dbReference>
<dbReference type="FunFam" id="3.40.1110.10:FF:000045">
    <property type="entry name" value="Calcium-transporting ATPase"/>
    <property type="match status" value="1"/>
</dbReference>
<dbReference type="SUPFAM" id="SSF81660">
    <property type="entry name" value="Metal cation-transporting ATPase, ATP-binding domain N"/>
    <property type="match status" value="1"/>
</dbReference>
<evidence type="ECO:0000256" key="1">
    <source>
        <dbReference type="ARBA" id="ARBA00004127"/>
    </source>
</evidence>
<dbReference type="InterPro" id="IPR023299">
    <property type="entry name" value="ATPase_P-typ_cyto_dom_N"/>
</dbReference>
<organism evidence="18 19">
    <name type="scientific">Planoprotostelium fungivorum</name>
    <dbReference type="NCBI Taxonomy" id="1890364"/>
    <lineage>
        <taxon>Eukaryota</taxon>
        <taxon>Amoebozoa</taxon>
        <taxon>Evosea</taxon>
        <taxon>Variosea</taxon>
        <taxon>Cavosteliida</taxon>
        <taxon>Cavosteliaceae</taxon>
        <taxon>Planoprotostelium</taxon>
    </lineage>
</organism>
<keyword evidence="6 15" id="KW-0547">Nucleotide-binding</keyword>
<evidence type="ECO:0000256" key="8">
    <source>
        <dbReference type="ARBA" id="ARBA00022840"/>
    </source>
</evidence>
<dbReference type="GO" id="GO:0012505">
    <property type="term" value="C:endomembrane system"/>
    <property type="evidence" value="ECO:0007669"/>
    <property type="project" value="UniProtKB-SubCell"/>
</dbReference>
<dbReference type="GO" id="GO:0005388">
    <property type="term" value="F:P-type calcium transporter activity"/>
    <property type="evidence" value="ECO:0007669"/>
    <property type="project" value="UniProtKB-EC"/>
</dbReference>
<evidence type="ECO:0000256" key="15">
    <source>
        <dbReference type="RuleBase" id="RU361146"/>
    </source>
</evidence>
<dbReference type="Pfam" id="PF13246">
    <property type="entry name" value="Cation_ATPase"/>
    <property type="match status" value="1"/>
</dbReference>
<dbReference type="OrthoDB" id="3352408at2759"/>
<comment type="caution">
    <text evidence="18">The sequence shown here is derived from an EMBL/GenBank/DDBJ whole genome shotgun (WGS) entry which is preliminary data.</text>
</comment>
<dbReference type="FunFam" id="1.20.1110.10:FF:000039">
    <property type="entry name" value="Calcium-transporting ATPase"/>
    <property type="match status" value="1"/>
</dbReference>
<dbReference type="GO" id="GO:0005524">
    <property type="term" value="F:ATP binding"/>
    <property type="evidence" value="ECO:0007669"/>
    <property type="project" value="UniProtKB-KW"/>
</dbReference>
<comment type="similarity">
    <text evidence="15">Belongs to the cation transport ATPase (P-type) (TC 3.A.3) family.</text>
</comment>
<evidence type="ECO:0000313" key="18">
    <source>
        <dbReference type="EMBL" id="PRP86215.1"/>
    </source>
</evidence>
<dbReference type="STRING" id="1890364.A0A2P6NQJ0"/>
<dbReference type="Pfam" id="PF00689">
    <property type="entry name" value="Cation_ATPase_C"/>
    <property type="match status" value="1"/>
</dbReference>
<comment type="function">
    <text evidence="15">Catalyzes the hydrolysis of ATP coupled with the transport of calcium.</text>
</comment>
<evidence type="ECO:0000256" key="5">
    <source>
        <dbReference type="ARBA" id="ARBA00022723"/>
    </source>
</evidence>
<gene>
    <name evidence="18" type="ORF">PROFUN_05731</name>
</gene>
<keyword evidence="8 15" id="KW-0067">ATP-binding</keyword>
<dbReference type="InterPro" id="IPR008250">
    <property type="entry name" value="ATPase_P-typ_transduc_dom_A_sf"/>
</dbReference>
<comment type="caution">
    <text evidence="15">Lacks conserved residue(s) required for the propagation of feature annotation.</text>
</comment>
<evidence type="ECO:0000259" key="17">
    <source>
        <dbReference type="SMART" id="SM00831"/>
    </source>
</evidence>
<dbReference type="InterPro" id="IPR044492">
    <property type="entry name" value="P_typ_ATPase_HD_dom"/>
</dbReference>
<dbReference type="Pfam" id="PF00122">
    <property type="entry name" value="E1-E2_ATPase"/>
    <property type="match status" value="1"/>
</dbReference>
<dbReference type="SUPFAM" id="SSF81665">
    <property type="entry name" value="Calcium ATPase, transmembrane domain M"/>
    <property type="match status" value="1"/>
</dbReference>
<dbReference type="InterPro" id="IPR023214">
    <property type="entry name" value="HAD_sf"/>
</dbReference>
<dbReference type="PANTHER" id="PTHR24093">
    <property type="entry name" value="CATION TRANSPORTING ATPASE"/>
    <property type="match status" value="1"/>
</dbReference>
<keyword evidence="4 15" id="KW-0812">Transmembrane</keyword>
<dbReference type="InterPro" id="IPR059000">
    <property type="entry name" value="ATPase_P-type_domA"/>
</dbReference>
<evidence type="ECO:0000313" key="19">
    <source>
        <dbReference type="Proteomes" id="UP000241769"/>
    </source>
</evidence>
<evidence type="ECO:0000256" key="7">
    <source>
        <dbReference type="ARBA" id="ARBA00022837"/>
    </source>
</evidence>
<dbReference type="Gene3D" id="3.40.50.1000">
    <property type="entry name" value="HAD superfamily/HAD-like"/>
    <property type="match status" value="1"/>
</dbReference>
<evidence type="ECO:0000256" key="12">
    <source>
        <dbReference type="ARBA" id="ARBA00023065"/>
    </source>
</evidence>
<keyword evidence="11 15" id="KW-1133">Transmembrane helix</keyword>
<dbReference type="EC" id="7.2.2.10" evidence="15"/>
<keyword evidence="10" id="KW-1278">Translocase</keyword>
<dbReference type="InterPro" id="IPR001757">
    <property type="entry name" value="P_typ_ATPase"/>
</dbReference>
<evidence type="ECO:0000256" key="11">
    <source>
        <dbReference type="ARBA" id="ARBA00022989"/>
    </source>
</evidence>
<keyword evidence="5" id="KW-0479">Metal-binding</keyword>